<evidence type="ECO:0000313" key="2">
    <source>
        <dbReference type="Proteomes" id="UP001501321"/>
    </source>
</evidence>
<dbReference type="RefSeq" id="WP_345014454.1">
    <property type="nucleotide sequence ID" value="NZ_BAABFC010000024.1"/>
</dbReference>
<dbReference type="InterPro" id="IPR036763">
    <property type="entry name" value="Put_dsDNA_mimic_sf"/>
</dbReference>
<dbReference type="NCBIfam" id="NF003469">
    <property type="entry name" value="PRK05094.1"/>
    <property type="match status" value="1"/>
</dbReference>
<dbReference type="Pfam" id="PF04269">
    <property type="entry name" value="DUF440"/>
    <property type="match status" value="1"/>
</dbReference>
<dbReference type="InterPro" id="IPR007376">
    <property type="entry name" value="dsDNA_mimic_put"/>
</dbReference>
<dbReference type="Gene3D" id="3.10.450.140">
    <property type="entry name" value="dsDNA mimic, putative"/>
    <property type="match status" value="1"/>
</dbReference>
<dbReference type="SUPFAM" id="SSF102816">
    <property type="entry name" value="Putative dsDNA mimic"/>
    <property type="match status" value="1"/>
</dbReference>
<proteinExistence type="predicted"/>
<dbReference type="PIRSF" id="PIRSF004916">
    <property type="entry name" value="UCP004916"/>
    <property type="match status" value="1"/>
</dbReference>
<gene>
    <name evidence="1" type="ORF">GCM10023095_29260</name>
</gene>
<dbReference type="EMBL" id="BAABFC010000024">
    <property type="protein sequence ID" value="GAA4503270.1"/>
    <property type="molecule type" value="Genomic_DNA"/>
</dbReference>
<organism evidence="1 2">
    <name type="scientific">Pseudaeromonas paramecii</name>
    <dbReference type="NCBI Taxonomy" id="2138166"/>
    <lineage>
        <taxon>Bacteria</taxon>
        <taxon>Pseudomonadati</taxon>
        <taxon>Pseudomonadota</taxon>
        <taxon>Gammaproteobacteria</taxon>
        <taxon>Aeromonadales</taxon>
        <taxon>Aeromonadaceae</taxon>
        <taxon>Pseudaeromonas</taxon>
    </lineage>
</organism>
<comment type="caution">
    <text evidence="1">The sequence shown here is derived from an EMBL/GenBank/DDBJ whole genome shotgun (WGS) entry which is preliminary data.</text>
</comment>
<sequence length="107" mass="12461">MQDTPQLSTDELLDHAYEIFLELAADNLSQEQIALFNAEFETRGALGDSEPDADWQEYLDFDLDPARHVEICIGLLGEDEEFDTLFARLLMSRDPEDRHCQIQWQER</sequence>
<accession>A0ABP8QH41</accession>
<dbReference type="Proteomes" id="UP001501321">
    <property type="component" value="Unassembled WGS sequence"/>
</dbReference>
<protein>
    <submittedName>
        <fullName evidence="1">HI1450 family dsDNA-mimic protein</fullName>
    </submittedName>
</protein>
<evidence type="ECO:0000313" key="1">
    <source>
        <dbReference type="EMBL" id="GAA4503270.1"/>
    </source>
</evidence>
<name>A0ABP8QH41_9GAMM</name>
<reference evidence="2" key="1">
    <citation type="journal article" date="2019" name="Int. J. Syst. Evol. Microbiol.">
        <title>The Global Catalogue of Microorganisms (GCM) 10K type strain sequencing project: providing services to taxonomists for standard genome sequencing and annotation.</title>
        <authorList>
            <consortium name="The Broad Institute Genomics Platform"/>
            <consortium name="The Broad Institute Genome Sequencing Center for Infectious Disease"/>
            <person name="Wu L."/>
            <person name="Ma J."/>
        </authorList>
    </citation>
    <scope>NUCLEOTIDE SEQUENCE [LARGE SCALE GENOMIC DNA]</scope>
    <source>
        <strain evidence="2">JCM 32226</strain>
    </source>
</reference>
<keyword evidence="2" id="KW-1185">Reference proteome</keyword>